<keyword evidence="2" id="KW-1185">Reference proteome</keyword>
<sequence>MKIDNFLIVFIFNWSLWTFVKTIAIQKSLARQVEKDCAAEDPAKIINDEAESSVDLRLHKYEENLTKSDTKRNNGVDNVINNSEYKQENYQKKKERKRENSRKYRKLNKD</sequence>
<accession>A0ACB0YC73</accession>
<dbReference type="Proteomes" id="UP001497535">
    <property type="component" value="Unassembled WGS sequence"/>
</dbReference>
<evidence type="ECO:0000313" key="1">
    <source>
        <dbReference type="EMBL" id="CAK5040745.1"/>
    </source>
</evidence>
<organism evidence="1 2">
    <name type="scientific">Meloidogyne enterolobii</name>
    <name type="common">Root-knot nematode worm</name>
    <name type="synonym">Meloidogyne mayaguensis</name>
    <dbReference type="NCBI Taxonomy" id="390850"/>
    <lineage>
        <taxon>Eukaryota</taxon>
        <taxon>Metazoa</taxon>
        <taxon>Ecdysozoa</taxon>
        <taxon>Nematoda</taxon>
        <taxon>Chromadorea</taxon>
        <taxon>Rhabditida</taxon>
        <taxon>Tylenchina</taxon>
        <taxon>Tylenchomorpha</taxon>
        <taxon>Tylenchoidea</taxon>
        <taxon>Meloidogynidae</taxon>
        <taxon>Meloidogyninae</taxon>
        <taxon>Meloidogyne</taxon>
    </lineage>
</organism>
<name>A0ACB0YC73_MELEN</name>
<reference evidence="1" key="1">
    <citation type="submission" date="2023-11" db="EMBL/GenBank/DDBJ databases">
        <authorList>
            <person name="Poullet M."/>
        </authorList>
    </citation>
    <scope>NUCLEOTIDE SEQUENCE</scope>
    <source>
        <strain evidence="1">E1834</strain>
    </source>
</reference>
<gene>
    <name evidence="1" type="ORF">MENTE1834_LOCUS10298</name>
</gene>
<dbReference type="EMBL" id="CAVMJV010000010">
    <property type="protein sequence ID" value="CAK5040745.1"/>
    <property type="molecule type" value="Genomic_DNA"/>
</dbReference>
<proteinExistence type="predicted"/>
<evidence type="ECO:0000313" key="2">
    <source>
        <dbReference type="Proteomes" id="UP001497535"/>
    </source>
</evidence>
<comment type="caution">
    <text evidence="1">The sequence shown here is derived from an EMBL/GenBank/DDBJ whole genome shotgun (WGS) entry which is preliminary data.</text>
</comment>
<protein>
    <submittedName>
        <fullName evidence="1">Uncharacterized protein</fullName>
    </submittedName>
</protein>